<keyword evidence="10" id="KW-1185">Reference proteome</keyword>
<dbReference type="Proteomes" id="UP000636891">
    <property type="component" value="Unassembled WGS sequence"/>
</dbReference>
<gene>
    <name evidence="9" type="ORF">H8S08_09785</name>
</gene>
<evidence type="ECO:0000313" key="10">
    <source>
        <dbReference type="Proteomes" id="UP000636891"/>
    </source>
</evidence>
<proteinExistence type="predicted"/>
<feature type="transmembrane region" description="Helical" evidence="6">
    <location>
        <begin position="716"/>
        <end position="736"/>
    </location>
</feature>
<evidence type="ECO:0000256" key="3">
    <source>
        <dbReference type="ARBA" id="ARBA00022692"/>
    </source>
</evidence>
<dbReference type="EMBL" id="JACOOK010000005">
    <property type="protein sequence ID" value="MBC5617300.1"/>
    <property type="molecule type" value="Genomic_DNA"/>
</dbReference>
<evidence type="ECO:0000313" key="9">
    <source>
        <dbReference type="EMBL" id="MBC5617300.1"/>
    </source>
</evidence>
<evidence type="ECO:0000259" key="8">
    <source>
        <dbReference type="Pfam" id="PF12704"/>
    </source>
</evidence>
<accession>A0ABR7CNU0</accession>
<protein>
    <submittedName>
        <fullName evidence="9">ABC transporter permease</fullName>
    </submittedName>
</protein>
<dbReference type="PANTHER" id="PTHR30572:SF18">
    <property type="entry name" value="ABC-TYPE MACROLIDE FAMILY EXPORT SYSTEM PERMEASE COMPONENT 2"/>
    <property type="match status" value="1"/>
</dbReference>
<comment type="subcellular location">
    <subcellularLocation>
        <location evidence="1">Cell membrane</location>
        <topology evidence="1">Multi-pass membrane protein</topology>
    </subcellularLocation>
</comment>
<evidence type="ECO:0000256" key="1">
    <source>
        <dbReference type="ARBA" id="ARBA00004651"/>
    </source>
</evidence>
<reference evidence="9 10" key="1">
    <citation type="submission" date="2020-08" db="EMBL/GenBank/DDBJ databases">
        <title>Genome public.</title>
        <authorList>
            <person name="Liu C."/>
            <person name="Sun Q."/>
        </authorList>
    </citation>
    <scope>NUCLEOTIDE SEQUENCE [LARGE SCALE GENOMIC DNA]</scope>
    <source>
        <strain evidence="9 10">New-7</strain>
    </source>
</reference>
<feature type="transmembrane region" description="Helical" evidence="6">
    <location>
        <begin position="661"/>
        <end position="681"/>
    </location>
</feature>
<feature type="transmembrane region" description="Helical" evidence="6">
    <location>
        <begin position="20"/>
        <end position="42"/>
    </location>
</feature>
<keyword evidence="5 6" id="KW-0472">Membrane</keyword>
<evidence type="ECO:0000256" key="5">
    <source>
        <dbReference type="ARBA" id="ARBA00023136"/>
    </source>
</evidence>
<feature type="domain" description="MacB-like periplasmic core" evidence="8">
    <location>
        <begin position="20"/>
        <end position="237"/>
    </location>
</feature>
<dbReference type="InterPro" id="IPR003838">
    <property type="entry name" value="ABC3_permease_C"/>
</dbReference>
<feature type="transmembrane region" description="Helical" evidence="6">
    <location>
        <begin position="421"/>
        <end position="443"/>
    </location>
</feature>
<evidence type="ECO:0000256" key="4">
    <source>
        <dbReference type="ARBA" id="ARBA00022989"/>
    </source>
</evidence>
<feature type="domain" description="ABC3 transporter permease C-terminal" evidence="7">
    <location>
        <begin position="288"/>
        <end position="404"/>
    </location>
</feature>
<evidence type="ECO:0000259" key="7">
    <source>
        <dbReference type="Pfam" id="PF02687"/>
    </source>
</evidence>
<dbReference type="Pfam" id="PF02687">
    <property type="entry name" value="FtsX"/>
    <property type="match status" value="2"/>
</dbReference>
<comment type="caution">
    <text evidence="9">The sequence shown here is derived from an EMBL/GenBank/DDBJ whole genome shotgun (WGS) entry which is preliminary data.</text>
</comment>
<feature type="transmembrane region" description="Helical" evidence="6">
    <location>
        <begin position="748"/>
        <end position="770"/>
    </location>
</feature>
<dbReference type="InterPro" id="IPR025857">
    <property type="entry name" value="MacB_PCD"/>
</dbReference>
<dbReference type="RefSeq" id="WP_118656912.1">
    <property type="nucleotide sequence ID" value="NZ_JACOOK010000005.1"/>
</dbReference>
<keyword evidence="3 6" id="KW-0812">Transmembrane</keyword>
<dbReference type="Pfam" id="PF12704">
    <property type="entry name" value="MacB_PCD"/>
    <property type="match status" value="2"/>
</dbReference>
<feature type="transmembrane region" description="Helical" evidence="6">
    <location>
        <begin position="284"/>
        <end position="306"/>
    </location>
</feature>
<feature type="transmembrane region" description="Helical" evidence="6">
    <location>
        <begin position="333"/>
        <end position="355"/>
    </location>
</feature>
<organism evidence="9 10">
    <name type="scientific">Alistipes hominis</name>
    <dbReference type="NCBI Taxonomy" id="2763015"/>
    <lineage>
        <taxon>Bacteria</taxon>
        <taxon>Pseudomonadati</taxon>
        <taxon>Bacteroidota</taxon>
        <taxon>Bacteroidia</taxon>
        <taxon>Bacteroidales</taxon>
        <taxon>Rikenellaceae</taxon>
        <taxon>Alistipes</taxon>
    </lineage>
</organism>
<dbReference type="PANTHER" id="PTHR30572">
    <property type="entry name" value="MEMBRANE COMPONENT OF TRANSPORTER-RELATED"/>
    <property type="match status" value="1"/>
</dbReference>
<keyword evidence="4 6" id="KW-1133">Transmembrane helix</keyword>
<feature type="transmembrane region" description="Helical" evidence="6">
    <location>
        <begin position="375"/>
        <end position="400"/>
    </location>
</feature>
<sequence>MKILLRNLVNLFARNKTAALLNIAGLTVAFASFMLIMMQVWYELGYDRCYPNANRIYGLCFQVPQSGDLGTVLPRPLAEKLLRSSAGIETGGCLSYQHGDPNVPFFRPERGPESAIAAGFSLVSRSWLDVFGFETLSGDLNAFSEPNAAIIPHSLAVKLFGSENPVGQTIAKSEGYREAAQFTIVAVYRDFPKNASLKNDVYTDLKERLLQDFNNCSTPYFVRVKQNADIRRIEQDLLPLVWNYAKTYDEDSTRSQRLRLVGLNDLYFFNETISQEGGNRNTTYSLLTVALLILLIAVINFINFTIAQAPARMRSINTQKVFGCRSRQLRINLIAEAVCLTAVSFLLAVLTVHALEETNLSSLITGGISPGDYPGLISISAGIALLTGFIAGIYPAFYITSLQPALALKGTFSVSRPGKKLRVVLIAVQFSISMILIIVALAVHIQNRYIRQFDIGLPRENIVTFDLGPLAGRSADPLIHKLKSNPDIADVTLSRTFIVSKSGTFCNRLYKNDEIDFRLMGVAPNFCSFMGMHLVEGRDFTETDQQRDAPALIFNRTAKKLYDITVPDWLEYSGEIVGIVEDYHDKPLHYSIEPIALIVYDRSSPLYCMYVKINNPDPGPAIAFIREAYRTLSPQRQVPDVKFMEEQLGNLYQKERNLSEMIFLFSLVSVSLAITGVFGVIHFETSSRRKEIALRKVYGSQTGEILRMFNKTYIRIVLICFAVAAPAAYIVVKRWLESFTYKTPIPSWIFLMAPAIVLIIVVAVITLRCYKTATDNPIKSIRTE</sequence>
<evidence type="ECO:0000256" key="6">
    <source>
        <dbReference type="SAM" id="Phobius"/>
    </source>
</evidence>
<dbReference type="InterPro" id="IPR050250">
    <property type="entry name" value="Macrolide_Exporter_MacB"/>
</dbReference>
<feature type="domain" description="MacB-like periplasmic core" evidence="8">
    <location>
        <begin position="425"/>
        <end position="583"/>
    </location>
</feature>
<keyword evidence="2" id="KW-1003">Cell membrane</keyword>
<evidence type="ECO:0000256" key="2">
    <source>
        <dbReference type="ARBA" id="ARBA00022475"/>
    </source>
</evidence>
<name>A0ABR7CNU0_9BACT</name>
<feature type="domain" description="ABC3 transporter permease C-terminal" evidence="7">
    <location>
        <begin position="664"/>
        <end position="776"/>
    </location>
</feature>